<feature type="transmembrane region" description="Helical" evidence="1">
    <location>
        <begin position="59"/>
        <end position="77"/>
    </location>
</feature>
<feature type="transmembrane region" description="Helical" evidence="1">
    <location>
        <begin position="89"/>
        <end position="108"/>
    </location>
</feature>
<protein>
    <submittedName>
        <fullName evidence="2">Uncharacterized protein</fullName>
    </submittedName>
</protein>
<dbReference type="Proteomes" id="UP000006230">
    <property type="component" value="Unassembled WGS sequence"/>
</dbReference>
<dbReference type="RefSeq" id="WP_007796164.1">
    <property type="nucleotide sequence ID" value="NZ_DS022276.1"/>
</dbReference>
<keyword evidence="1" id="KW-0812">Transmembrane</keyword>
<gene>
    <name evidence="2" type="ORF">R2601_15597</name>
</gene>
<dbReference type="AlphaFoldDB" id="Q0FQI2"/>
<dbReference type="eggNOG" id="ENOG503300X">
    <property type="taxonomic scope" value="Bacteria"/>
</dbReference>
<keyword evidence="1" id="KW-0472">Membrane</keyword>
<dbReference type="OrthoDB" id="7868004at2"/>
<keyword evidence="3" id="KW-1185">Reference proteome</keyword>
<evidence type="ECO:0000256" key="1">
    <source>
        <dbReference type="SAM" id="Phobius"/>
    </source>
</evidence>
<organism evidence="2 3">
    <name type="scientific">Salipiger bermudensis (strain DSM 26914 / JCM 13377 / KCTC 12554 / HTCC2601)</name>
    <name type="common">Pelagibaca bermudensis</name>
    <dbReference type="NCBI Taxonomy" id="314265"/>
    <lineage>
        <taxon>Bacteria</taxon>
        <taxon>Pseudomonadati</taxon>
        <taxon>Pseudomonadota</taxon>
        <taxon>Alphaproteobacteria</taxon>
        <taxon>Rhodobacterales</taxon>
        <taxon>Roseobacteraceae</taxon>
        <taxon>Salipiger</taxon>
    </lineage>
</organism>
<proteinExistence type="predicted"/>
<sequence length="113" mass="11748">MSSAAFIAFALCFVAGPLAYALLPRLVSGLTARLALALAVVASALLALVLQPSAPASSLALMWFAWVLAVAMMALTLRRHVTAPAPRRAIAILGLCATPLPWFGLATARMMTS</sequence>
<keyword evidence="1" id="KW-1133">Transmembrane helix</keyword>
<evidence type="ECO:0000313" key="2">
    <source>
        <dbReference type="EMBL" id="EAU46469.1"/>
    </source>
</evidence>
<dbReference type="STRING" id="314265.R2601_15597"/>
<reference evidence="2 3" key="1">
    <citation type="journal article" date="2010" name="J. Bacteriol.">
        <title>Genome sequences of Pelagibaca bermudensis HTCC2601T and Maritimibacter alkaliphilus HTCC2654T, the type strains of two marine Roseobacter genera.</title>
        <authorList>
            <person name="Thrash J.C."/>
            <person name="Cho J.C."/>
            <person name="Ferriera S."/>
            <person name="Johnson J."/>
            <person name="Vergin K.L."/>
            <person name="Giovannoni S.J."/>
        </authorList>
    </citation>
    <scope>NUCLEOTIDE SEQUENCE [LARGE SCALE GENOMIC DNA]</scope>
    <source>
        <strain evidence="3">DSM 26914 / JCM 13377 / KCTC 12554 / HTCC2601</strain>
    </source>
</reference>
<comment type="caution">
    <text evidence="2">The sequence shown here is derived from an EMBL/GenBank/DDBJ whole genome shotgun (WGS) entry which is preliminary data.</text>
</comment>
<accession>Q0FQI2</accession>
<evidence type="ECO:0000313" key="3">
    <source>
        <dbReference type="Proteomes" id="UP000006230"/>
    </source>
</evidence>
<dbReference type="HOGENOM" id="CLU_2169038_0_0_5"/>
<feature type="transmembrane region" description="Helical" evidence="1">
    <location>
        <begin position="31"/>
        <end position="50"/>
    </location>
</feature>
<name>Q0FQI2_SALBH</name>
<dbReference type="EMBL" id="AATQ01000014">
    <property type="protein sequence ID" value="EAU46469.1"/>
    <property type="molecule type" value="Genomic_DNA"/>
</dbReference>